<protein>
    <submittedName>
        <fullName evidence="2">Uncharacterized protein</fullName>
    </submittedName>
</protein>
<dbReference type="AlphaFoldDB" id="A0A811K7Z9"/>
<keyword evidence="3" id="KW-1185">Reference proteome</keyword>
<reference evidence="2" key="1">
    <citation type="submission" date="2020-09" db="EMBL/GenBank/DDBJ databases">
        <authorList>
            <person name="Kikuchi T."/>
        </authorList>
    </citation>
    <scope>NUCLEOTIDE SEQUENCE</scope>
    <source>
        <strain evidence="2">SH1</strain>
    </source>
</reference>
<keyword evidence="1" id="KW-1133">Transmembrane helix</keyword>
<dbReference type="EMBL" id="CAJFCW020000002">
    <property type="protein sequence ID" value="CAG9093511.1"/>
    <property type="molecule type" value="Genomic_DNA"/>
</dbReference>
<evidence type="ECO:0000313" key="2">
    <source>
        <dbReference type="EMBL" id="CAD5211452.1"/>
    </source>
</evidence>
<dbReference type="Proteomes" id="UP000614601">
    <property type="component" value="Unassembled WGS sequence"/>
</dbReference>
<evidence type="ECO:0000313" key="3">
    <source>
        <dbReference type="Proteomes" id="UP000614601"/>
    </source>
</evidence>
<accession>A0A811K7Z9</accession>
<name>A0A811K7Z9_9BILA</name>
<comment type="caution">
    <text evidence="2">The sequence shown here is derived from an EMBL/GenBank/DDBJ whole genome shotgun (WGS) entry which is preliminary data.</text>
</comment>
<feature type="transmembrane region" description="Helical" evidence="1">
    <location>
        <begin position="15"/>
        <end position="37"/>
    </location>
</feature>
<gene>
    <name evidence="2" type="ORF">BOKJ2_LOCUS3701</name>
</gene>
<dbReference type="EMBL" id="CAJFDH010000002">
    <property type="protein sequence ID" value="CAD5211452.1"/>
    <property type="molecule type" value="Genomic_DNA"/>
</dbReference>
<keyword evidence="1" id="KW-0812">Transmembrane</keyword>
<sequence length="72" mass="7925">MTPSASAYQPISSHYIIQLGNAVLLLVISIICVSIAISKTSRKYDAVSTKPLDAQDHAREEFYAEIDEDLRG</sequence>
<proteinExistence type="predicted"/>
<dbReference type="Proteomes" id="UP000783686">
    <property type="component" value="Unassembled WGS sequence"/>
</dbReference>
<evidence type="ECO:0000256" key="1">
    <source>
        <dbReference type="SAM" id="Phobius"/>
    </source>
</evidence>
<organism evidence="2 3">
    <name type="scientific">Bursaphelenchus okinawaensis</name>
    <dbReference type="NCBI Taxonomy" id="465554"/>
    <lineage>
        <taxon>Eukaryota</taxon>
        <taxon>Metazoa</taxon>
        <taxon>Ecdysozoa</taxon>
        <taxon>Nematoda</taxon>
        <taxon>Chromadorea</taxon>
        <taxon>Rhabditida</taxon>
        <taxon>Tylenchina</taxon>
        <taxon>Tylenchomorpha</taxon>
        <taxon>Aphelenchoidea</taxon>
        <taxon>Aphelenchoididae</taxon>
        <taxon>Bursaphelenchus</taxon>
    </lineage>
</organism>
<keyword evidence="1" id="KW-0472">Membrane</keyword>